<protein>
    <recommendedName>
        <fullName evidence="3">Nitroimidazol reductase NimA-like FMN-containing flavoprotein (Pyridoxamine 5'-phosphate oxidase superfamily)</fullName>
    </recommendedName>
</protein>
<dbReference type="AlphaFoldDB" id="A0A561PW16"/>
<organism evidence="1 2">
    <name type="scientific">Chitinophaga polysaccharea</name>
    <dbReference type="NCBI Taxonomy" id="1293035"/>
    <lineage>
        <taxon>Bacteria</taxon>
        <taxon>Pseudomonadati</taxon>
        <taxon>Bacteroidota</taxon>
        <taxon>Chitinophagia</taxon>
        <taxon>Chitinophagales</taxon>
        <taxon>Chitinophagaceae</taxon>
        <taxon>Chitinophaga</taxon>
    </lineage>
</organism>
<dbReference type="InterPro" id="IPR012349">
    <property type="entry name" value="Split_barrel_FMN-bd"/>
</dbReference>
<sequence length="152" mass="17378">MLGELSNEEIDQVLANNVTGRIGCAENGKVYIVPISYAFNNAYIIAHSREGMKIDMMRKHPQVCFQVDEMTGLSNWRSVVLWGEYEEITDPKEKYYAMKFLVSRLAQLPVSETAGVAQMHQELQAEESPGHIIRPVVYRIRIKEKTGRFEKA</sequence>
<dbReference type="PANTHER" id="PTHR34071">
    <property type="entry name" value="5-NITROIMIDAZOLE ANTIBIOTICS RESISTANCE PROTEIN, NIMA-FAMILY-RELATED PROTEIN-RELATED"/>
    <property type="match status" value="1"/>
</dbReference>
<comment type="caution">
    <text evidence="1">The sequence shown here is derived from an EMBL/GenBank/DDBJ whole genome shotgun (WGS) entry which is preliminary data.</text>
</comment>
<accession>A0A561PW16</accession>
<gene>
    <name evidence="1" type="ORF">FHW36_10252</name>
</gene>
<dbReference type="OrthoDB" id="9794935at2"/>
<evidence type="ECO:0000313" key="1">
    <source>
        <dbReference type="EMBL" id="TWF42297.1"/>
    </source>
</evidence>
<dbReference type="SUPFAM" id="SSF50475">
    <property type="entry name" value="FMN-binding split barrel"/>
    <property type="match status" value="1"/>
</dbReference>
<name>A0A561PW16_9BACT</name>
<evidence type="ECO:0000313" key="2">
    <source>
        <dbReference type="Proteomes" id="UP000320811"/>
    </source>
</evidence>
<dbReference type="Proteomes" id="UP000320811">
    <property type="component" value="Unassembled WGS sequence"/>
</dbReference>
<evidence type="ECO:0008006" key="3">
    <source>
        <dbReference type="Google" id="ProtNLM"/>
    </source>
</evidence>
<dbReference type="PANTHER" id="PTHR34071:SF2">
    <property type="entry name" value="FLAVIN-NUCLEOTIDE-BINDING PROTEIN"/>
    <property type="match status" value="1"/>
</dbReference>
<reference evidence="1 2" key="1">
    <citation type="submission" date="2019-06" db="EMBL/GenBank/DDBJ databases">
        <title>Sorghum-associated microbial communities from plants grown in Nebraska, USA.</title>
        <authorList>
            <person name="Schachtman D."/>
        </authorList>
    </citation>
    <scope>NUCLEOTIDE SEQUENCE [LARGE SCALE GENOMIC DNA]</scope>
    <source>
        <strain evidence="1 2">1209</strain>
    </source>
</reference>
<dbReference type="RefSeq" id="WP_145665568.1">
    <property type="nucleotide sequence ID" value="NZ_VIWO01000002.1"/>
</dbReference>
<proteinExistence type="predicted"/>
<dbReference type="Gene3D" id="2.30.110.10">
    <property type="entry name" value="Electron Transport, Fmn-binding Protein, Chain A"/>
    <property type="match status" value="1"/>
</dbReference>
<keyword evidence="2" id="KW-1185">Reference proteome</keyword>
<dbReference type="InterPro" id="IPR024747">
    <property type="entry name" value="Pyridox_Oxase-rel"/>
</dbReference>
<dbReference type="EMBL" id="VIWO01000002">
    <property type="protein sequence ID" value="TWF42297.1"/>
    <property type="molecule type" value="Genomic_DNA"/>
</dbReference>
<dbReference type="Pfam" id="PF12900">
    <property type="entry name" value="Pyridox_ox_2"/>
    <property type="match status" value="1"/>
</dbReference>